<evidence type="ECO:0000313" key="1">
    <source>
        <dbReference type="EMBL" id="AKI05351.1"/>
    </source>
</evidence>
<sequence length="69" mass="8026">MTLQILDREKNKLYSDGNFWELSRKEENDCFYGVSFVSSIKFIEEKLLPFYQDIELILGLSDNGNNSIG</sequence>
<geneLocation type="plasmid" evidence="1 2">
    <name>pR1</name>
</geneLocation>
<dbReference type="PATRIC" id="fig|1194971.3.peg.1822"/>
<dbReference type="EMBL" id="CP011404">
    <property type="protein sequence ID" value="AKI05351.1"/>
    <property type="molecule type" value="Genomic_DNA"/>
</dbReference>
<accession>A0A0F7PZ32</accession>
<reference evidence="1 2" key="1">
    <citation type="submission" date="2015-04" db="EMBL/GenBank/DDBJ databases">
        <title>Complete genome sequence of Lactobacillus salivarius Ren, a probiotic strain with antitumor activity.</title>
        <authorList>
            <person name="Sun E."/>
            <person name="Zhao L."/>
            <person name="Liu S."/>
            <person name="Zhang M."/>
            <person name="Guo H."/>
            <person name="Ren F."/>
        </authorList>
    </citation>
    <scope>NUCLEOTIDE SEQUENCE [LARGE SCALE GENOMIC DNA]</scope>
    <source>
        <strain evidence="1 2">Ren</strain>
        <plasmid evidence="1 2">pR1</plasmid>
    </source>
</reference>
<proteinExistence type="predicted"/>
<gene>
    <name evidence="1" type="ORF">LsR_01833</name>
</gene>
<organism evidence="1 2">
    <name type="scientific">Ligilactobacillus salivarius str. Ren</name>
    <dbReference type="NCBI Taxonomy" id="1194971"/>
    <lineage>
        <taxon>Bacteria</taxon>
        <taxon>Bacillati</taxon>
        <taxon>Bacillota</taxon>
        <taxon>Bacilli</taxon>
        <taxon>Lactobacillales</taxon>
        <taxon>Lactobacillaceae</taxon>
        <taxon>Ligilactobacillus</taxon>
    </lineage>
</organism>
<dbReference type="AlphaFoldDB" id="A0A0F7PZ32"/>
<dbReference type="Proteomes" id="UP000035027">
    <property type="component" value="Plasmid pR1"/>
</dbReference>
<dbReference type="RefSeq" id="WP_047036198.1">
    <property type="nucleotide sequence ID" value="NZ_CP011404.1"/>
</dbReference>
<name>A0A0F7PZ32_9LACO</name>
<keyword evidence="1" id="KW-0614">Plasmid</keyword>
<protein>
    <submittedName>
        <fullName evidence="1">Uncharacterized protein</fullName>
    </submittedName>
</protein>
<evidence type="ECO:0000313" key="2">
    <source>
        <dbReference type="Proteomes" id="UP000035027"/>
    </source>
</evidence>